<feature type="active site" evidence="10">
    <location>
        <position position="254"/>
    </location>
</feature>
<feature type="active site" evidence="10">
    <location>
        <position position="257"/>
    </location>
</feature>
<feature type="active site" evidence="10">
    <location>
        <position position="185"/>
    </location>
</feature>
<keyword evidence="15" id="KW-1185">Reference proteome</keyword>
<keyword evidence="6 10" id="KW-0229">DNA integration</keyword>
<keyword evidence="8 10" id="KW-0233">DNA recombination</keyword>
<comment type="function">
    <text evidence="10">Site-specific tyrosine recombinase, which acts by catalyzing the cutting and rejoining of the recombining DNA molecules. The XerC-XerD complex is essential to convert dimers of the bacterial chromosome into monomers to permit their segregation at cell division. It also contributes to the segregational stability of plasmids.</text>
</comment>
<comment type="similarity">
    <text evidence="2 10">Belongs to the 'phage' integrase family. XerC subfamily.</text>
</comment>
<dbReference type="GO" id="GO:0006313">
    <property type="term" value="P:DNA transposition"/>
    <property type="evidence" value="ECO:0007669"/>
    <property type="project" value="UniProtKB-UniRule"/>
</dbReference>
<dbReference type="InterPro" id="IPR011931">
    <property type="entry name" value="Recomb_XerC"/>
</dbReference>
<feature type="active site" evidence="10">
    <location>
        <position position="154"/>
    </location>
</feature>
<evidence type="ECO:0000256" key="2">
    <source>
        <dbReference type="ARBA" id="ARBA00006657"/>
    </source>
</evidence>
<dbReference type="InterPro" id="IPR010998">
    <property type="entry name" value="Integrase_recombinase_N"/>
</dbReference>
<dbReference type="InterPro" id="IPR044068">
    <property type="entry name" value="CB"/>
</dbReference>
<dbReference type="InterPro" id="IPR013762">
    <property type="entry name" value="Integrase-like_cat_sf"/>
</dbReference>
<dbReference type="Gene3D" id="1.10.443.10">
    <property type="entry name" value="Intergrase catalytic core"/>
    <property type="match status" value="1"/>
</dbReference>
<evidence type="ECO:0000256" key="11">
    <source>
        <dbReference type="NCBIfam" id="TIGR02224"/>
    </source>
</evidence>
<dbReference type="SUPFAM" id="SSF56349">
    <property type="entry name" value="DNA breaking-rejoining enzymes"/>
    <property type="match status" value="1"/>
</dbReference>
<name>A0A556AAZ7_9BURK</name>
<dbReference type="PANTHER" id="PTHR30349:SF81">
    <property type="entry name" value="TYROSINE RECOMBINASE XERC"/>
    <property type="match status" value="1"/>
</dbReference>
<dbReference type="InterPro" id="IPR050090">
    <property type="entry name" value="Tyrosine_recombinase_XerCD"/>
</dbReference>
<evidence type="ECO:0000256" key="5">
    <source>
        <dbReference type="ARBA" id="ARBA00022829"/>
    </source>
</evidence>
<gene>
    <name evidence="10 14" type="primary">xerC</name>
    <name evidence="14" type="ORF">FOZ76_19630</name>
</gene>
<evidence type="ECO:0000259" key="12">
    <source>
        <dbReference type="PROSITE" id="PS51898"/>
    </source>
</evidence>
<dbReference type="GO" id="GO:0007059">
    <property type="term" value="P:chromosome segregation"/>
    <property type="evidence" value="ECO:0007669"/>
    <property type="project" value="UniProtKB-UniRule"/>
</dbReference>
<evidence type="ECO:0000256" key="3">
    <source>
        <dbReference type="ARBA" id="ARBA00022490"/>
    </source>
</evidence>
<dbReference type="PANTHER" id="PTHR30349">
    <property type="entry name" value="PHAGE INTEGRASE-RELATED"/>
    <property type="match status" value="1"/>
</dbReference>
<dbReference type="Gene3D" id="1.10.150.130">
    <property type="match status" value="1"/>
</dbReference>
<evidence type="ECO:0000256" key="4">
    <source>
        <dbReference type="ARBA" id="ARBA00022618"/>
    </source>
</evidence>
<feature type="domain" description="Tyr recombinase" evidence="12">
    <location>
        <begin position="106"/>
        <end position="302"/>
    </location>
</feature>
<keyword evidence="9 10" id="KW-0131">Cell cycle</keyword>
<evidence type="ECO:0000313" key="14">
    <source>
        <dbReference type="EMBL" id="TSH90065.1"/>
    </source>
</evidence>
<sequence>MNAADASPSRWLDELARLRRASPHTLAAYRRDLAVLLAAAGERPLAALTAQDLRRLLAERHAQGAHPRSLARELSCWRSFYRWLASQTPLAANPAEGLRAPRAPRGLPKAMSVEQTAALLDAAPGAAAAENAAEAALLVRDRAMFELLYSSGLRLSELVGLDLRHHAAAAGWLAPDEAEVHVLGKGGKRRVVPVGGTALTAVAGWLACREQLARPDEPALFVGARGRRIAARVVQQRLARWAAQAGAPVHVHPHMLRHSFASHVLQSAQDLRAVQEMLGHASISTTQIYTRLDFQHLAATYDRTHPRAGRKTKG</sequence>
<dbReference type="GO" id="GO:0051301">
    <property type="term" value="P:cell division"/>
    <property type="evidence" value="ECO:0007669"/>
    <property type="project" value="UniProtKB-UniRule"/>
</dbReference>
<dbReference type="InterPro" id="IPR002104">
    <property type="entry name" value="Integrase_catalytic"/>
</dbReference>
<evidence type="ECO:0000256" key="10">
    <source>
        <dbReference type="HAMAP-Rule" id="MF_01808"/>
    </source>
</evidence>
<proteinExistence type="inferred from homology"/>
<evidence type="ECO:0000259" key="13">
    <source>
        <dbReference type="PROSITE" id="PS51900"/>
    </source>
</evidence>
<protein>
    <recommendedName>
        <fullName evidence="10 11">Tyrosine recombinase XerC</fullName>
    </recommendedName>
</protein>
<keyword evidence="3 10" id="KW-0963">Cytoplasm</keyword>
<dbReference type="GO" id="GO:0005737">
    <property type="term" value="C:cytoplasm"/>
    <property type="evidence" value="ECO:0007669"/>
    <property type="project" value="UniProtKB-SubCell"/>
</dbReference>
<dbReference type="InterPro" id="IPR023009">
    <property type="entry name" value="Tyrosine_recombinase_XerC/XerD"/>
</dbReference>
<dbReference type="Pfam" id="PF02899">
    <property type="entry name" value="Phage_int_SAM_1"/>
    <property type="match status" value="1"/>
</dbReference>
<evidence type="ECO:0000256" key="6">
    <source>
        <dbReference type="ARBA" id="ARBA00022908"/>
    </source>
</evidence>
<evidence type="ECO:0000256" key="7">
    <source>
        <dbReference type="ARBA" id="ARBA00023125"/>
    </source>
</evidence>
<dbReference type="GO" id="GO:0003677">
    <property type="term" value="F:DNA binding"/>
    <property type="evidence" value="ECO:0007669"/>
    <property type="project" value="UniProtKB-UniRule"/>
</dbReference>
<feature type="domain" description="Core-binding (CB)" evidence="13">
    <location>
        <begin position="6"/>
        <end position="85"/>
    </location>
</feature>
<dbReference type="Proteomes" id="UP000318405">
    <property type="component" value="Unassembled WGS sequence"/>
</dbReference>
<dbReference type="InterPro" id="IPR011010">
    <property type="entry name" value="DNA_brk_join_enz"/>
</dbReference>
<evidence type="ECO:0000256" key="8">
    <source>
        <dbReference type="ARBA" id="ARBA00023172"/>
    </source>
</evidence>
<organism evidence="14 15">
    <name type="scientific">Verticiella sediminum</name>
    <dbReference type="NCBI Taxonomy" id="1247510"/>
    <lineage>
        <taxon>Bacteria</taxon>
        <taxon>Pseudomonadati</taxon>
        <taxon>Pseudomonadota</taxon>
        <taxon>Betaproteobacteria</taxon>
        <taxon>Burkholderiales</taxon>
        <taxon>Alcaligenaceae</taxon>
        <taxon>Verticiella</taxon>
    </lineage>
</organism>
<accession>A0A556AAZ7</accession>
<keyword evidence="5 10" id="KW-0159">Chromosome partition</keyword>
<dbReference type="HAMAP" id="MF_01808">
    <property type="entry name" value="Recomb_XerC_XerD"/>
    <property type="match status" value="1"/>
</dbReference>
<dbReference type="NCBIfam" id="TIGR02224">
    <property type="entry name" value="recomb_XerC"/>
    <property type="match status" value="1"/>
</dbReference>
<comment type="caution">
    <text evidence="14">The sequence shown here is derived from an EMBL/GenBank/DDBJ whole genome shotgun (WGS) entry which is preliminary data.</text>
</comment>
<evidence type="ECO:0000256" key="9">
    <source>
        <dbReference type="ARBA" id="ARBA00023306"/>
    </source>
</evidence>
<comment type="subunit">
    <text evidence="10">Forms a cyclic heterotetrameric complex composed of two molecules of XerC and two molecules of XerD.</text>
</comment>
<evidence type="ECO:0000313" key="15">
    <source>
        <dbReference type="Proteomes" id="UP000318405"/>
    </source>
</evidence>
<dbReference type="CDD" id="cd00798">
    <property type="entry name" value="INT_XerDC_C"/>
    <property type="match status" value="1"/>
</dbReference>
<dbReference type="RefSeq" id="WP_143949979.1">
    <property type="nucleotide sequence ID" value="NZ_BAABMB010000003.1"/>
</dbReference>
<dbReference type="OrthoDB" id="9801717at2"/>
<dbReference type="PROSITE" id="PS51898">
    <property type="entry name" value="TYR_RECOMBINASE"/>
    <property type="match status" value="1"/>
</dbReference>
<feature type="active site" evidence="10">
    <location>
        <position position="280"/>
    </location>
</feature>
<comment type="subcellular location">
    <subcellularLocation>
        <location evidence="1 10">Cytoplasm</location>
    </subcellularLocation>
</comment>
<dbReference type="EMBL" id="VLTJ01000039">
    <property type="protein sequence ID" value="TSH90065.1"/>
    <property type="molecule type" value="Genomic_DNA"/>
</dbReference>
<dbReference type="AlphaFoldDB" id="A0A556AAZ7"/>
<dbReference type="Pfam" id="PF00589">
    <property type="entry name" value="Phage_integrase"/>
    <property type="match status" value="1"/>
</dbReference>
<reference evidence="14 15" key="1">
    <citation type="submission" date="2019-07" db="EMBL/GenBank/DDBJ databases">
        <title>Qingshengfaniella alkalisoli gen. nov., sp. nov., isolated from saline soil.</title>
        <authorList>
            <person name="Xu L."/>
            <person name="Huang X.-X."/>
            <person name="Sun J.-Q."/>
        </authorList>
    </citation>
    <scope>NUCLEOTIDE SEQUENCE [LARGE SCALE GENOMIC DNA]</scope>
    <source>
        <strain evidence="14 15">DSM 27279</strain>
    </source>
</reference>
<dbReference type="InterPro" id="IPR004107">
    <property type="entry name" value="Integrase_SAM-like_N"/>
</dbReference>
<dbReference type="GO" id="GO:0009037">
    <property type="term" value="F:tyrosine-based site-specific recombinase activity"/>
    <property type="evidence" value="ECO:0007669"/>
    <property type="project" value="UniProtKB-UniRule"/>
</dbReference>
<feature type="active site" description="O-(3'-phospho-DNA)-tyrosine intermediate" evidence="10">
    <location>
        <position position="289"/>
    </location>
</feature>
<keyword evidence="7 10" id="KW-0238">DNA-binding</keyword>
<evidence type="ECO:0000256" key="1">
    <source>
        <dbReference type="ARBA" id="ARBA00004496"/>
    </source>
</evidence>
<keyword evidence="4 10" id="KW-0132">Cell division</keyword>
<dbReference type="PROSITE" id="PS51900">
    <property type="entry name" value="CB"/>
    <property type="match status" value="1"/>
</dbReference>